<dbReference type="WBParaSite" id="TMUE_0000000080.1">
    <property type="protein sequence ID" value="TMUE_0000000080.1"/>
    <property type="gene ID" value="WBGene00296028"/>
</dbReference>
<dbReference type="Proteomes" id="UP000046395">
    <property type="component" value="Unassembled WGS sequence"/>
</dbReference>
<keyword evidence="1" id="KW-1185">Reference proteome</keyword>
<reference evidence="2" key="1">
    <citation type="submission" date="2019-12" db="UniProtKB">
        <authorList>
            <consortium name="WormBaseParasite"/>
        </authorList>
    </citation>
    <scope>IDENTIFICATION</scope>
</reference>
<organism evidence="1 2">
    <name type="scientific">Trichuris muris</name>
    <name type="common">Mouse whipworm</name>
    <dbReference type="NCBI Taxonomy" id="70415"/>
    <lineage>
        <taxon>Eukaryota</taxon>
        <taxon>Metazoa</taxon>
        <taxon>Ecdysozoa</taxon>
        <taxon>Nematoda</taxon>
        <taxon>Enoplea</taxon>
        <taxon>Dorylaimia</taxon>
        <taxon>Trichinellida</taxon>
        <taxon>Trichuridae</taxon>
        <taxon>Trichuris</taxon>
    </lineage>
</organism>
<protein>
    <submittedName>
        <fullName evidence="2">Uncharacterized protein</fullName>
    </submittedName>
</protein>
<evidence type="ECO:0000313" key="1">
    <source>
        <dbReference type="Proteomes" id="UP000046395"/>
    </source>
</evidence>
<name>A0A5S6PYL5_TRIMR</name>
<proteinExistence type="predicted"/>
<evidence type="ECO:0000313" key="2">
    <source>
        <dbReference type="WBParaSite" id="TMUE_0000000080.1"/>
    </source>
</evidence>
<accession>A0A5S6PYL5</accession>
<dbReference type="AlphaFoldDB" id="A0A5S6PYL5"/>
<sequence>MALSAKTYLATSTSAARRNLFRKRLRAPRRGRRRQACQEWDNFGKPVAVGAHANSKEEQVASGKQYFRYRFDQHISESCTQ</sequence>